<evidence type="ECO:0000313" key="3">
    <source>
        <dbReference type="Proteomes" id="UP000663444"/>
    </source>
</evidence>
<dbReference type="PROSITE" id="PS51257">
    <property type="entry name" value="PROKAR_LIPOPROTEIN"/>
    <property type="match status" value="1"/>
</dbReference>
<accession>A0A974PVU2</accession>
<evidence type="ECO:0008006" key="4">
    <source>
        <dbReference type="Google" id="ProtNLM"/>
    </source>
</evidence>
<evidence type="ECO:0000313" key="2">
    <source>
        <dbReference type="EMBL" id="QRJ62385.1"/>
    </source>
</evidence>
<name>A0A974PVU2_9RHOO</name>
<reference evidence="2" key="1">
    <citation type="submission" date="2020-11" db="EMBL/GenBank/DDBJ databases">
        <title>Azospira restricta DSM 18626 genome sequence.</title>
        <authorList>
            <person name="Moe W.M."/>
        </authorList>
    </citation>
    <scope>NUCLEOTIDE SEQUENCE</scope>
    <source>
        <strain evidence="2">DSM 18626</strain>
    </source>
</reference>
<dbReference type="AlphaFoldDB" id="A0A974PVU2"/>
<keyword evidence="1" id="KW-0732">Signal</keyword>
<feature type="chain" id="PRO_5037609390" description="Lipoprotein" evidence="1">
    <location>
        <begin position="29"/>
        <end position="164"/>
    </location>
</feature>
<feature type="signal peptide" evidence="1">
    <location>
        <begin position="1"/>
        <end position="28"/>
    </location>
</feature>
<dbReference type="Proteomes" id="UP000663444">
    <property type="component" value="Chromosome"/>
</dbReference>
<proteinExistence type="predicted"/>
<keyword evidence="3" id="KW-1185">Reference proteome</keyword>
<dbReference type="RefSeq" id="WP_203385917.1">
    <property type="nucleotide sequence ID" value="NZ_CP064781.1"/>
</dbReference>
<organism evidence="2 3">
    <name type="scientific">Azospira restricta</name>
    <dbReference type="NCBI Taxonomy" id="404405"/>
    <lineage>
        <taxon>Bacteria</taxon>
        <taxon>Pseudomonadati</taxon>
        <taxon>Pseudomonadota</taxon>
        <taxon>Betaproteobacteria</taxon>
        <taxon>Rhodocyclales</taxon>
        <taxon>Rhodocyclaceae</taxon>
        <taxon>Azospira</taxon>
    </lineage>
</organism>
<protein>
    <recommendedName>
        <fullName evidence="4">Lipoprotein</fullName>
    </recommendedName>
</protein>
<sequence length="164" mass="17729">MRTSHQAKALLAAALTCLLLSGCTSGDASISAQVEALLKARPATHIDLAQIGPASWERICVLKPYTTNAHAEQVLGFAWDAERNTSIAGNEGINVLVFTQGREVAAYTEHPRSKGDFSRMQPSCLPRTRAIVIREQMSNGWVFLVSSQLAHHKSTASDSSNLAR</sequence>
<evidence type="ECO:0000256" key="1">
    <source>
        <dbReference type="SAM" id="SignalP"/>
    </source>
</evidence>
<gene>
    <name evidence="2" type="ORF">IWH25_11335</name>
</gene>
<dbReference type="EMBL" id="CP064781">
    <property type="protein sequence ID" value="QRJ62385.1"/>
    <property type="molecule type" value="Genomic_DNA"/>
</dbReference>
<dbReference type="KEGG" id="ares:IWH25_11335"/>